<accession>A0ABT2YBV6</accession>
<dbReference type="InterPro" id="IPR050361">
    <property type="entry name" value="MPP/UQCRC_Complex"/>
</dbReference>
<gene>
    <name evidence="6" type="ORF">LNV07_00775</name>
</gene>
<dbReference type="PANTHER" id="PTHR11851:SF49">
    <property type="entry name" value="MITOCHONDRIAL-PROCESSING PEPTIDASE SUBUNIT ALPHA"/>
    <property type="match status" value="1"/>
</dbReference>
<dbReference type="InterPro" id="IPR011249">
    <property type="entry name" value="Metalloenz_LuxS/M16"/>
</dbReference>
<sequence>MQRTAPDRAIRHARTLLLVLAFAAQPAFAQPNSEPKPDGAGLKELRTLGGISEYRLSNGLQILLMPTPKHSLTRVTMTYRVGSRHEGPGEAGMAHLLEHVTFRGTQDAPDLAAEMQQMQVRWNGTTTMDRTNYFSWFNPDPSTLARVLKLEASRMRGARLSEQDFAKEKPIVLNEMGLRGGQIAQQLHQALQASAYRQHPYGRPVIGFTPDIEALSLQRLRGFYERHYQAHKAVLMISGAFDSAQALSAVVDAFGALPDSAQTSSSPEQEAPPEPPQQAPRLSTLHTSQTALAVAYRTPGMAHPDAPALMVLSQLLLGVSQRLMQDPAWPGRALLMNGMPISRDPNLLGLGLLLPNSASDQASARRELEQFEERWLNELGQFIDPQRMGDALVRRVAVGSAAQLKSQLQDPDAAAQLISHAIGAGDWRLPFKLLDALPELRAYDVRKVAANYVRAENRSVARGVTDASIRNAESGEAPRGLLAGLFAKAAEVQVVTDPSSGLEKIKSGGAMLGGQQSPAERFDADPAAIESRVQRLRLSSGMQLALLPKPSANEQVSLLLSLRWGSADEMAGQQGWRPLAAMLEDGAAKHSAADIQRLRQQLQADIRIQSGPQGLQLQLQTRKASLLPALELLRDLLRRPTLSDAAFERVRKATLANLEAAARATAGSVQDRLRRYLNQQQGLAPDAADYQQSAEELLQIWRGLDAQQVRDFHARFWSANQAQIAVVGNLPDQLSARLETLFGDWQGLAAPTFVRQRQAHRPVAGARFIAVSQQQAAEGAASVAMQQDLALTQQSIDYPALLLGTRLLAGDGASASGSRLAERLRQQDALSYNISANLRVPNHPADDAARFSLQASSAPASAFKVETALQEEITRLLSFGPSAAELERVRRQLLADRRQQRGQDAHLAAALLAHFDLDMNFISQQAAEDAALEAASPEQVLQALRRALRPRQWVVLINGVLSAEP</sequence>
<dbReference type="Proteomes" id="UP001209701">
    <property type="component" value="Unassembled WGS sequence"/>
</dbReference>
<dbReference type="RefSeq" id="WP_263569273.1">
    <property type="nucleotide sequence ID" value="NZ_JAJIRN010000001.1"/>
</dbReference>
<evidence type="ECO:0000256" key="1">
    <source>
        <dbReference type="ARBA" id="ARBA00007261"/>
    </source>
</evidence>
<feature type="signal peptide" evidence="3">
    <location>
        <begin position="1"/>
        <end position="29"/>
    </location>
</feature>
<feature type="chain" id="PRO_5045446740" evidence="3">
    <location>
        <begin position="30"/>
        <end position="965"/>
    </location>
</feature>
<protein>
    <submittedName>
        <fullName evidence="6">Insulinase family protein</fullName>
    </submittedName>
</protein>
<feature type="domain" description="Peptidase M16 C-terminal" evidence="5">
    <location>
        <begin position="704"/>
        <end position="893"/>
    </location>
</feature>
<comment type="caution">
    <text evidence="6">The sequence shown here is derived from an EMBL/GenBank/DDBJ whole genome shotgun (WGS) entry which is preliminary data.</text>
</comment>
<proteinExistence type="inferred from homology"/>
<evidence type="ECO:0000313" key="7">
    <source>
        <dbReference type="Proteomes" id="UP001209701"/>
    </source>
</evidence>
<comment type="similarity">
    <text evidence="1">Belongs to the peptidase M16 family.</text>
</comment>
<dbReference type="InterPro" id="IPR011765">
    <property type="entry name" value="Pept_M16_N"/>
</dbReference>
<evidence type="ECO:0000259" key="4">
    <source>
        <dbReference type="Pfam" id="PF00675"/>
    </source>
</evidence>
<dbReference type="PANTHER" id="PTHR11851">
    <property type="entry name" value="METALLOPROTEASE"/>
    <property type="match status" value="1"/>
</dbReference>
<evidence type="ECO:0000256" key="2">
    <source>
        <dbReference type="SAM" id="MobiDB-lite"/>
    </source>
</evidence>
<feature type="domain" description="Peptidase M16 C-terminal" evidence="5">
    <location>
        <begin position="215"/>
        <end position="325"/>
    </location>
</feature>
<feature type="region of interest" description="Disordered" evidence="2">
    <location>
        <begin position="258"/>
        <end position="282"/>
    </location>
</feature>
<dbReference type="Pfam" id="PF05193">
    <property type="entry name" value="Peptidase_M16_C"/>
    <property type="match status" value="2"/>
</dbReference>
<dbReference type="Gene3D" id="3.30.830.10">
    <property type="entry name" value="Metalloenzyme, LuxS/M16 peptidase-like"/>
    <property type="match status" value="4"/>
</dbReference>
<reference evidence="6 7" key="1">
    <citation type="submission" date="2021-11" db="EMBL/GenBank/DDBJ databases">
        <authorList>
            <person name="Liang Q."/>
            <person name="Mou H."/>
            <person name="Liu Z."/>
        </authorList>
    </citation>
    <scope>NUCLEOTIDE SEQUENCE [LARGE SCALE GENOMIC DNA]</scope>
    <source>
        <strain evidence="6 7">CHU3</strain>
    </source>
</reference>
<feature type="domain" description="Peptidase M16 N-terminal" evidence="4">
    <location>
        <begin position="67"/>
        <end position="207"/>
    </location>
</feature>
<dbReference type="InterPro" id="IPR007863">
    <property type="entry name" value="Peptidase_M16_C"/>
</dbReference>
<name>A0ABT2YBV6_9BURK</name>
<evidence type="ECO:0000313" key="6">
    <source>
        <dbReference type="EMBL" id="MCV2366635.1"/>
    </source>
</evidence>
<dbReference type="SUPFAM" id="SSF63411">
    <property type="entry name" value="LuxS/MPP-like metallohydrolase"/>
    <property type="match status" value="4"/>
</dbReference>
<evidence type="ECO:0000256" key="3">
    <source>
        <dbReference type="SAM" id="SignalP"/>
    </source>
</evidence>
<organism evidence="6 7">
    <name type="scientific">Roseateles oligotrophus</name>
    <dbReference type="NCBI Taxonomy" id="1769250"/>
    <lineage>
        <taxon>Bacteria</taxon>
        <taxon>Pseudomonadati</taxon>
        <taxon>Pseudomonadota</taxon>
        <taxon>Betaproteobacteria</taxon>
        <taxon>Burkholderiales</taxon>
        <taxon>Sphaerotilaceae</taxon>
        <taxon>Roseateles</taxon>
    </lineage>
</organism>
<keyword evidence="7" id="KW-1185">Reference proteome</keyword>
<evidence type="ECO:0000259" key="5">
    <source>
        <dbReference type="Pfam" id="PF05193"/>
    </source>
</evidence>
<keyword evidence="3" id="KW-0732">Signal</keyword>
<dbReference type="Pfam" id="PF00675">
    <property type="entry name" value="Peptidase_M16"/>
    <property type="match status" value="1"/>
</dbReference>
<dbReference type="EMBL" id="JAJIRN010000001">
    <property type="protein sequence ID" value="MCV2366635.1"/>
    <property type="molecule type" value="Genomic_DNA"/>
</dbReference>